<dbReference type="Pfam" id="PF04932">
    <property type="entry name" value="Wzy_C"/>
    <property type="match status" value="1"/>
</dbReference>
<protein>
    <submittedName>
        <fullName evidence="8">Putative O-glycosylation ligase, exosortase A system-associated</fullName>
    </submittedName>
</protein>
<evidence type="ECO:0000259" key="6">
    <source>
        <dbReference type="Pfam" id="PF04932"/>
    </source>
</evidence>
<proteinExistence type="predicted"/>
<organism evidence="8 9">
    <name type="scientific">Herbaspirillum robiniae</name>
    <dbReference type="NCBI Taxonomy" id="2014887"/>
    <lineage>
        <taxon>Bacteria</taxon>
        <taxon>Pseudomonadati</taxon>
        <taxon>Pseudomonadota</taxon>
        <taxon>Betaproteobacteria</taxon>
        <taxon>Burkholderiales</taxon>
        <taxon>Oxalobacteraceae</taxon>
        <taxon>Herbaspirillum</taxon>
    </lineage>
</organism>
<evidence type="ECO:0000256" key="2">
    <source>
        <dbReference type="ARBA" id="ARBA00022692"/>
    </source>
</evidence>
<sequence length="469" mass="51773">MPRASAGTTPPPASCACSATSSERPAEFMRDYLVFAMVMATLPYILKRPAAGVMAYVWLSLMNPHRLTYGFAYDFPFAALVAGTTLVSLMLSKQPKRFPLQSTTVVLMMFIFWITFTCFFGLQPKLVWGEWNTVIKTMFMVLVSMAALNTERDARDFAWVIGLSLGFWGVKGGVFTLLSGGGDHVYGPPDSFIADNNDLALALLTVLPLLWGLHMQATRRWVRLAMLAVCILTVVSVVGSYSRGALLGGGVMLTMLWLKSRKKLTTGLIVLLLIPLVYTVMPDQWFARMSTIDSYNKDASALGRINAWHFAVNVATHHVLGGGFKVFSPEIFYLYAPNPLDFHVAHSIYFQALGEQGPVGLLLFLVLMWCTWRCGGRIIRYCKGRPELKWAGDLAAMAQVSVVGYAVGGAFLSLTYFDLYYYIIVLLVVLEKCVVKAGPSPYAAMAPRTYEAHDPHQAPAADAAPERRP</sequence>
<evidence type="ECO:0000256" key="3">
    <source>
        <dbReference type="ARBA" id="ARBA00022989"/>
    </source>
</evidence>
<dbReference type="GO" id="GO:0016874">
    <property type="term" value="F:ligase activity"/>
    <property type="evidence" value="ECO:0007669"/>
    <property type="project" value="UniProtKB-KW"/>
</dbReference>
<feature type="transmembrane region" description="Helical" evidence="5">
    <location>
        <begin position="307"/>
        <end position="328"/>
    </location>
</feature>
<dbReference type="PROSITE" id="PS51257">
    <property type="entry name" value="PROKAR_LIPOPROTEIN"/>
    <property type="match status" value="1"/>
</dbReference>
<dbReference type="Pfam" id="PF19358">
    <property type="entry name" value="DUF5935"/>
    <property type="match status" value="1"/>
</dbReference>
<feature type="transmembrane region" description="Helical" evidence="5">
    <location>
        <begin position="348"/>
        <end position="369"/>
    </location>
</feature>
<evidence type="ECO:0000313" key="9">
    <source>
        <dbReference type="Proteomes" id="UP000197596"/>
    </source>
</evidence>
<accession>A0A2D0B6Q0</accession>
<feature type="domain" description="DUF5935" evidence="7">
    <location>
        <begin position="29"/>
        <end position="197"/>
    </location>
</feature>
<feature type="domain" description="O-antigen ligase-related" evidence="6">
    <location>
        <begin position="229"/>
        <end position="365"/>
    </location>
</feature>
<comment type="subcellular location">
    <subcellularLocation>
        <location evidence="1">Membrane</location>
        <topology evidence="1">Multi-pass membrane protein</topology>
    </subcellularLocation>
</comment>
<feature type="transmembrane region" description="Helical" evidence="5">
    <location>
        <begin position="157"/>
        <end position="179"/>
    </location>
</feature>
<feature type="transmembrane region" description="Helical" evidence="5">
    <location>
        <begin position="32"/>
        <end position="59"/>
    </location>
</feature>
<evidence type="ECO:0000256" key="4">
    <source>
        <dbReference type="ARBA" id="ARBA00023136"/>
    </source>
</evidence>
<feature type="transmembrane region" description="Helical" evidence="5">
    <location>
        <begin position="224"/>
        <end position="244"/>
    </location>
</feature>
<dbReference type="EMBL" id="NJGU01000004">
    <property type="protein sequence ID" value="OWY29811.1"/>
    <property type="molecule type" value="Genomic_DNA"/>
</dbReference>
<feature type="transmembrane region" description="Helical" evidence="5">
    <location>
        <begin position="71"/>
        <end position="91"/>
    </location>
</feature>
<reference evidence="8 9" key="1">
    <citation type="submission" date="2017-06" db="EMBL/GenBank/DDBJ databases">
        <title>Herbaspirillum phytohormonus sp. nov., isolated from the root nodule of Robinia pseudoacacia in lead-zinc mine.</title>
        <authorList>
            <person name="Fan M."/>
            <person name="Lin Y."/>
        </authorList>
    </citation>
    <scope>NUCLEOTIDE SEQUENCE [LARGE SCALE GENOMIC DNA]</scope>
    <source>
        <strain evidence="8 9">HZ10</strain>
    </source>
</reference>
<keyword evidence="4 5" id="KW-0472">Membrane</keyword>
<evidence type="ECO:0000256" key="1">
    <source>
        <dbReference type="ARBA" id="ARBA00004141"/>
    </source>
</evidence>
<dbReference type="GO" id="GO:0016020">
    <property type="term" value="C:membrane"/>
    <property type="evidence" value="ECO:0007669"/>
    <property type="project" value="UniProtKB-SubCell"/>
</dbReference>
<dbReference type="Proteomes" id="UP000197596">
    <property type="component" value="Unassembled WGS sequence"/>
</dbReference>
<dbReference type="PANTHER" id="PTHR37422:SF13">
    <property type="entry name" value="LIPOPOLYSACCHARIDE BIOSYNTHESIS PROTEIN PA4999-RELATED"/>
    <property type="match status" value="1"/>
</dbReference>
<feature type="transmembrane region" description="Helical" evidence="5">
    <location>
        <begin position="390"/>
        <end position="413"/>
    </location>
</feature>
<feature type="transmembrane region" description="Helical" evidence="5">
    <location>
        <begin position="199"/>
        <end position="217"/>
    </location>
</feature>
<feature type="transmembrane region" description="Helical" evidence="5">
    <location>
        <begin position="134"/>
        <end position="150"/>
    </location>
</feature>
<keyword evidence="2 5" id="KW-0812">Transmembrane</keyword>
<evidence type="ECO:0000313" key="8">
    <source>
        <dbReference type="EMBL" id="OWY29811.1"/>
    </source>
</evidence>
<dbReference type="InterPro" id="IPR017528">
    <property type="entry name" value="CHP03097O-antigen_lig-rel"/>
</dbReference>
<dbReference type="InterPro" id="IPR045979">
    <property type="entry name" value="DUF5935"/>
</dbReference>
<name>A0A2D0B6Q0_9BURK</name>
<feature type="transmembrane region" description="Helical" evidence="5">
    <location>
        <begin position="419"/>
        <end position="435"/>
    </location>
</feature>
<keyword evidence="8" id="KW-0436">Ligase</keyword>
<dbReference type="InterPro" id="IPR007016">
    <property type="entry name" value="O-antigen_ligase-rel_domated"/>
</dbReference>
<dbReference type="AlphaFoldDB" id="A0A2D0B6Q0"/>
<evidence type="ECO:0000256" key="5">
    <source>
        <dbReference type="SAM" id="Phobius"/>
    </source>
</evidence>
<dbReference type="PANTHER" id="PTHR37422">
    <property type="entry name" value="TEICHURONIC ACID BIOSYNTHESIS PROTEIN TUAE"/>
    <property type="match status" value="1"/>
</dbReference>
<comment type="caution">
    <text evidence="8">The sequence shown here is derived from an EMBL/GenBank/DDBJ whole genome shotgun (WGS) entry which is preliminary data.</text>
</comment>
<feature type="transmembrane region" description="Helical" evidence="5">
    <location>
        <begin position="103"/>
        <end position="122"/>
    </location>
</feature>
<dbReference type="NCBIfam" id="TIGR03097">
    <property type="entry name" value="PEP_O_lig_1"/>
    <property type="match status" value="1"/>
</dbReference>
<keyword evidence="3 5" id="KW-1133">Transmembrane helix</keyword>
<feature type="transmembrane region" description="Helical" evidence="5">
    <location>
        <begin position="264"/>
        <end position="286"/>
    </location>
</feature>
<evidence type="ECO:0000259" key="7">
    <source>
        <dbReference type="Pfam" id="PF19358"/>
    </source>
</evidence>
<gene>
    <name evidence="8" type="ORF">CEJ42_08130</name>
</gene>
<dbReference type="InterPro" id="IPR051533">
    <property type="entry name" value="WaaL-like"/>
</dbReference>